<gene>
    <name evidence="1" type="ORF">P0Y65_11090</name>
</gene>
<proteinExistence type="predicted"/>
<dbReference type="EMBL" id="CP119312">
    <property type="protein sequence ID" value="WEK02753.1"/>
    <property type="molecule type" value="Genomic_DNA"/>
</dbReference>
<organism evidence="1 2">
    <name type="scientific">Candidatus Devosia phytovorans</name>
    <dbReference type="NCBI Taxonomy" id="3121372"/>
    <lineage>
        <taxon>Bacteria</taxon>
        <taxon>Pseudomonadati</taxon>
        <taxon>Pseudomonadota</taxon>
        <taxon>Alphaproteobacteria</taxon>
        <taxon>Hyphomicrobiales</taxon>
        <taxon>Devosiaceae</taxon>
        <taxon>Devosia</taxon>
    </lineage>
</organism>
<accession>A0AAJ6AZR3</accession>
<dbReference type="Proteomes" id="UP001217476">
    <property type="component" value="Chromosome"/>
</dbReference>
<dbReference type="AlphaFoldDB" id="A0AAJ6AZR3"/>
<name>A0AAJ6AZR3_9HYPH</name>
<protein>
    <submittedName>
        <fullName evidence="1">Uncharacterized protein</fullName>
    </submittedName>
</protein>
<reference evidence="1" key="1">
    <citation type="submission" date="2023-03" db="EMBL/GenBank/DDBJ databases">
        <title>Andean soil-derived lignocellulolytic bacterial consortium as a source of novel taxa and putative plastic-active enzymes.</title>
        <authorList>
            <person name="Diaz-Garcia L."/>
            <person name="Chuvochina M."/>
            <person name="Feuerriegel G."/>
            <person name="Bunk B."/>
            <person name="Sproer C."/>
            <person name="Streit W.R."/>
            <person name="Rodriguez L.M."/>
            <person name="Overmann J."/>
            <person name="Jimenez D.J."/>
        </authorList>
    </citation>
    <scope>NUCLEOTIDE SEQUENCE</scope>
    <source>
        <strain evidence="1">MAG 4196</strain>
    </source>
</reference>
<evidence type="ECO:0000313" key="2">
    <source>
        <dbReference type="Proteomes" id="UP001217476"/>
    </source>
</evidence>
<evidence type="ECO:0000313" key="1">
    <source>
        <dbReference type="EMBL" id="WEK02753.1"/>
    </source>
</evidence>
<sequence>MINRDWHESHRMPRNANLEQRVEWHIEHAEQCGCREIPDSVKRALEQRGTPVPPRKAGQE</sequence>